<dbReference type="EMBL" id="CAJNNV010028061">
    <property type="protein sequence ID" value="CAE8622807.1"/>
    <property type="molecule type" value="Genomic_DNA"/>
</dbReference>
<reference evidence="2" key="1">
    <citation type="submission" date="2021-02" db="EMBL/GenBank/DDBJ databases">
        <authorList>
            <person name="Dougan E. K."/>
            <person name="Rhodes N."/>
            <person name="Thang M."/>
            <person name="Chan C."/>
        </authorList>
    </citation>
    <scope>NUCLEOTIDE SEQUENCE</scope>
</reference>
<accession>A0A813G959</accession>
<feature type="region of interest" description="Disordered" evidence="1">
    <location>
        <begin position="1"/>
        <end position="95"/>
    </location>
</feature>
<gene>
    <name evidence="2" type="ORF">PGLA1383_LOCUS40199</name>
</gene>
<evidence type="ECO:0000256" key="1">
    <source>
        <dbReference type="SAM" id="MobiDB-lite"/>
    </source>
</evidence>
<proteinExistence type="predicted"/>
<feature type="compositionally biased region" description="Low complexity" evidence="1">
    <location>
        <begin position="63"/>
        <end position="86"/>
    </location>
</feature>
<organism evidence="2 3">
    <name type="scientific">Polarella glacialis</name>
    <name type="common">Dinoflagellate</name>
    <dbReference type="NCBI Taxonomy" id="89957"/>
    <lineage>
        <taxon>Eukaryota</taxon>
        <taxon>Sar</taxon>
        <taxon>Alveolata</taxon>
        <taxon>Dinophyceae</taxon>
        <taxon>Suessiales</taxon>
        <taxon>Suessiaceae</taxon>
        <taxon>Polarella</taxon>
    </lineage>
</organism>
<evidence type="ECO:0000313" key="3">
    <source>
        <dbReference type="Proteomes" id="UP000654075"/>
    </source>
</evidence>
<feature type="non-terminal residue" evidence="2">
    <location>
        <position position="1"/>
    </location>
</feature>
<feature type="non-terminal residue" evidence="2">
    <location>
        <position position="151"/>
    </location>
</feature>
<evidence type="ECO:0000313" key="2">
    <source>
        <dbReference type="EMBL" id="CAE8622807.1"/>
    </source>
</evidence>
<name>A0A813G959_POLGL</name>
<feature type="compositionally biased region" description="Basic and acidic residues" evidence="1">
    <location>
        <begin position="38"/>
        <end position="55"/>
    </location>
</feature>
<dbReference type="Proteomes" id="UP000654075">
    <property type="component" value="Unassembled WGS sequence"/>
</dbReference>
<protein>
    <submittedName>
        <fullName evidence="2">Uncharacterized protein</fullName>
    </submittedName>
</protein>
<sequence length="151" mass="15937">EPPSKKPLSESPASRTPCAQVPCLVQAGGGRLETPPPVERRGERRGSDAEERDCLKVQMPPLSAVASSSRGRSRSRGASAREGSSATVESPVRPLRLQLSPARDLPLDSSQIFVACGESPWTSWGPMLALLPAPLQQLLALPPPGGDAKLE</sequence>
<comment type="caution">
    <text evidence="2">The sequence shown here is derived from an EMBL/GenBank/DDBJ whole genome shotgun (WGS) entry which is preliminary data.</text>
</comment>
<dbReference type="AlphaFoldDB" id="A0A813G959"/>
<keyword evidence="3" id="KW-1185">Reference proteome</keyword>